<comment type="caution">
    <text evidence="2">The sequence shown here is derived from an EMBL/GenBank/DDBJ whole genome shotgun (WGS) entry which is preliminary data.</text>
</comment>
<evidence type="ECO:0000313" key="2">
    <source>
        <dbReference type="EMBL" id="KAK1125415.1"/>
    </source>
</evidence>
<sequence length="154" mass="16685">MLSSSGQDGQSNSYSHGNVVLQGAPCGQCRDLCPTGYVPHFWRPETRGGSVVVSGDSGGKLEGDRGVRKRRGSVSVEITSRRGRGKIERGQKERSLLSASGRRVDSSVSREALRATRPTGPMGRSKTNRLATKLTDEKERKSVHHQLAKRLAGE</sequence>
<evidence type="ECO:0000313" key="3">
    <source>
        <dbReference type="Proteomes" id="UP001177670"/>
    </source>
</evidence>
<proteinExistence type="predicted"/>
<dbReference type="AlphaFoldDB" id="A0AA40KM40"/>
<feature type="region of interest" description="Disordered" evidence="1">
    <location>
        <begin position="44"/>
        <end position="154"/>
    </location>
</feature>
<protein>
    <submittedName>
        <fullName evidence="2">Uncharacterized protein</fullName>
    </submittedName>
</protein>
<feature type="compositionally biased region" description="Basic and acidic residues" evidence="1">
    <location>
        <begin position="85"/>
        <end position="95"/>
    </location>
</feature>
<reference evidence="2" key="1">
    <citation type="submission" date="2021-10" db="EMBL/GenBank/DDBJ databases">
        <title>Melipona bicolor Genome sequencing and assembly.</title>
        <authorList>
            <person name="Araujo N.S."/>
            <person name="Arias M.C."/>
        </authorList>
    </citation>
    <scope>NUCLEOTIDE SEQUENCE</scope>
    <source>
        <strain evidence="2">USP_2M_L1-L4_2017</strain>
        <tissue evidence="2">Whole body</tissue>
    </source>
</reference>
<accession>A0AA40KM40</accession>
<dbReference type="Proteomes" id="UP001177670">
    <property type="component" value="Unassembled WGS sequence"/>
</dbReference>
<dbReference type="EMBL" id="JAHYIQ010000016">
    <property type="protein sequence ID" value="KAK1125415.1"/>
    <property type="molecule type" value="Genomic_DNA"/>
</dbReference>
<evidence type="ECO:0000256" key="1">
    <source>
        <dbReference type="SAM" id="MobiDB-lite"/>
    </source>
</evidence>
<name>A0AA40KM40_9HYME</name>
<organism evidence="2 3">
    <name type="scientific">Melipona bicolor</name>
    <dbReference type="NCBI Taxonomy" id="60889"/>
    <lineage>
        <taxon>Eukaryota</taxon>
        <taxon>Metazoa</taxon>
        <taxon>Ecdysozoa</taxon>
        <taxon>Arthropoda</taxon>
        <taxon>Hexapoda</taxon>
        <taxon>Insecta</taxon>
        <taxon>Pterygota</taxon>
        <taxon>Neoptera</taxon>
        <taxon>Endopterygota</taxon>
        <taxon>Hymenoptera</taxon>
        <taxon>Apocrita</taxon>
        <taxon>Aculeata</taxon>
        <taxon>Apoidea</taxon>
        <taxon>Anthophila</taxon>
        <taxon>Apidae</taxon>
        <taxon>Melipona</taxon>
    </lineage>
</organism>
<gene>
    <name evidence="2" type="ORF">K0M31_005783</name>
</gene>
<keyword evidence="3" id="KW-1185">Reference proteome</keyword>